<dbReference type="STRING" id="3871.A0A1J7H9F9"/>
<organism evidence="8 9">
    <name type="scientific">Lupinus angustifolius</name>
    <name type="common">Narrow-leaved blue lupine</name>
    <dbReference type="NCBI Taxonomy" id="3871"/>
    <lineage>
        <taxon>Eukaryota</taxon>
        <taxon>Viridiplantae</taxon>
        <taxon>Streptophyta</taxon>
        <taxon>Embryophyta</taxon>
        <taxon>Tracheophyta</taxon>
        <taxon>Spermatophyta</taxon>
        <taxon>Magnoliopsida</taxon>
        <taxon>eudicotyledons</taxon>
        <taxon>Gunneridae</taxon>
        <taxon>Pentapetalae</taxon>
        <taxon>rosids</taxon>
        <taxon>fabids</taxon>
        <taxon>Fabales</taxon>
        <taxon>Fabaceae</taxon>
        <taxon>Papilionoideae</taxon>
        <taxon>50 kb inversion clade</taxon>
        <taxon>genistoids sensu lato</taxon>
        <taxon>core genistoids</taxon>
        <taxon>Genisteae</taxon>
        <taxon>Lupinus</taxon>
    </lineage>
</organism>
<evidence type="ECO:0000256" key="5">
    <source>
        <dbReference type="ARBA" id="ARBA00023002"/>
    </source>
</evidence>
<accession>A0A1J7H9F9</accession>
<dbReference type="Gene3D" id="1.10.630.10">
    <property type="entry name" value="Cytochrome P450"/>
    <property type="match status" value="1"/>
</dbReference>
<evidence type="ECO:0000256" key="6">
    <source>
        <dbReference type="ARBA" id="ARBA00023004"/>
    </source>
</evidence>
<keyword evidence="4" id="KW-0479">Metal-binding</keyword>
<reference evidence="8 9" key="1">
    <citation type="journal article" date="2017" name="Plant Biotechnol. J.">
        <title>A comprehensive draft genome sequence for lupin (Lupinus angustifolius), an emerging health food: insights into plant-microbe interactions and legume evolution.</title>
        <authorList>
            <person name="Hane J.K."/>
            <person name="Ming Y."/>
            <person name="Kamphuis L.G."/>
            <person name="Nelson M.N."/>
            <person name="Garg G."/>
            <person name="Atkins C.A."/>
            <person name="Bayer P.E."/>
            <person name="Bravo A."/>
            <person name="Bringans S."/>
            <person name="Cannon S."/>
            <person name="Edwards D."/>
            <person name="Foley R."/>
            <person name="Gao L.L."/>
            <person name="Harrison M.J."/>
            <person name="Huang W."/>
            <person name="Hurgobin B."/>
            <person name="Li S."/>
            <person name="Liu C.W."/>
            <person name="McGrath A."/>
            <person name="Morahan G."/>
            <person name="Murray J."/>
            <person name="Weller J."/>
            <person name="Jian J."/>
            <person name="Singh K.B."/>
        </authorList>
    </citation>
    <scope>NUCLEOTIDE SEQUENCE [LARGE SCALE GENOMIC DNA]</scope>
    <source>
        <strain evidence="9">cv. Tanjil</strain>
        <tissue evidence="8">Whole plant</tissue>
    </source>
</reference>
<comment type="cofactor">
    <cofactor evidence="1">
        <name>heme</name>
        <dbReference type="ChEBI" id="CHEBI:30413"/>
    </cofactor>
</comment>
<evidence type="ECO:0000256" key="7">
    <source>
        <dbReference type="ARBA" id="ARBA00023033"/>
    </source>
</evidence>
<evidence type="ECO:0000256" key="2">
    <source>
        <dbReference type="ARBA" id="ARBA00010617"/>
    </source>
</evidence>
<keyword evidence="3" id="KW-0349">Heme</keyword>
<evidence type="ECO:0000256" key="1">
    <source>
        <dbReference type="ARBA" id="ARBA00001971"/>
    </source>
</evidence>
<keyword evidence="9" id="KW-1185">Reference proteome</keyword>
<dbReference type="GO" id="GO:0005506">
    <property type="term" value="F:iron ion binding"/>
    <property type="evidence" value="ECO:0007669"/>
    <property type="project" value="InterPro"/>
</dbReference>
<name>A0A1J7H9F9_LUPAN</name>
<protein>
    <recommendedName>
        <fullName evidence="10">Cytochrome P450</fullName>
    </recommendedName>
</protein>
<dbReference type="GO" id="GO:0020037">
    <property type="term" value="F:heme binding"/>
    <property type="evidence" value="ECO:0007669"/>
    <property type="project" value="InterPro"/>
</dbReference>
<keyword evidence="6" id="KW-0408">Iron</keyword>
<evidence type="ECO:0000313" key="8">
    <source>
        <dbReference type="EMBL" id="OIW09472.1"/>
    </source>
</evidence>
<dbReference type="AlphaFoldDB" id="A0A1J7H9F9"/>
<dbReference type="EMBL" id="CM007366">
    <property type="protein sequence ID" value="OIW09472.1"/>
    <property type="molecule type" value="Genomic_DNA"/>
</dbReference>
<keyword evidence="5" id="KW-0560">Oxidoreductase</keyword>
<evidence type="ECO:0000256" key="3">
    <source>
        <dbReference type="ARBA" id="ARBA00022617"/>
    </source>
</evidence>
<evidence type="ECO:0008006" key="10">
    <source>
        <dbReference type="Google" id="ProtNLM"/>
    </source>
</evidence>
<dbReference type="GO" id="GO:0004497">
    <property type="term" value="F:monooxygenase activity"/>
    <property type="evidence" value="ECO:0007669"/>
    <property type="project" value="UniProtKB-KW"/>
</dbReference>
<sequence>MVNNVITANPENVEHILKTKFENYPKAELFISLLLDFLGQGIFNSDGDLWKVQRKTASYEFNTKSLRNFIMENVMVELQMRLLPIFSGASETDKILDLQDILERFAFENICKLAFNVDPGCLSGDATTGTEFMAAFEDAPMLSSQRFMSALPIIWKVKKLFNIGSERRLGESISIVNKFADEIIQSKMEAKD</sequence>
<evidence type="ECO:0000256" key="4">
    <source>
        <dbReference type="ARBA" id="ARBA00022723"/>
    </source>
</evidence>
<dbReference type="Pfam" id="PF00067">
    <property type="entry name" value="p450"/>
    <property type="match status" value="1"/>
</dbReference>
<comment type="similarity">
    <text evidence="2">Belongs to the cytochrome P450 family.</text>
</comment>
<dbReference type="OMA" id="HIICTAN"/>
<evidence type="ECO:0000313" key="9">
    <source>
        <dbReference type="Proteomes" id="UP000188354"/>
    </source>
</evidence>
<dbReference type="InterPro" id="IPR001128">
    <property type="entry name" value="Cyt_P450"/>
</dbReference>
<gene>
    <name evidence="8" type="ORF">TanjilG_06344</name>
</gene>
<dbReference type="InterPro" id="IPR036396">
    <property type="entry name" value="Cyt_P450_sf"/>
</dbReference>
<dbReference type="PANTHER" id="PTHR24296">
    <property type="entry name" value="CYTOCHROME P450"/>
    <property type="match status" value="1"/>
</dbReference>
<proteinExistence type="inferred from homology"/>
<keyword evidence="7" id="KW-0503">Monooxygenase</keyword>
<dbReference type="Gramene" id="OIW09472">
    <property type="protein sequence ID" value="OIW09472"/>
    <property type="gene ID" value="TanjilG_06344"/>
</dbReference>
<dbReference type="GO" id="GO:0016705">
    <property type="term" value="F:oxidoreductase activity, acting on paired donors, with incorporation or reduction of molecular oxygen"/>
    <property type="evidence" value="ECO:0007669"/>
    <property type="project" value="InterPro"/>
</dbReference>
<dbReference type="SUPFAM" id="SSF48264">
    <property type="entry name" value="Cytochrome P450"/>
    <property type="match status" value="1"/>
</dbReference>
<dbReference type="Proteomes" id="UP000188354">
    <property type="component" value="Chromosome LG06"/>
</dbReference>